<evidence type="ECO:0000256" key="1">
    <source>
        <dbReference type="SAM" id="Phobius"/>
    </source>
</evidence>
<feature type="transmembrane region" description="Helical" evidence="1">
    <location>
        <begin position="145"/>
        <end position="166"/>
    </location>
</feature>
<gene>
    <name evidence="3" type="ORF">ATO9_13890</name>
</gene>
<feature type="transmembrane region" description="Helical" evidence="1">
    <location>
        <begin position="98"/>
        <end position="119"/>
    </location>
</feature>
<keyword evidence="1" id="KW-0812">Transmembrane</keyword>
<evidence type="ECO:0000313" key="4">
    <source>
        <dbReference type="Proteomes" id="UP000030004"/>
    </source>
</evidence>
<keyword evidence="1" id="KW-0472">Membrane</keyword>
<keyword evidence="4" id="KW-1185">Reference proteome</keyword>
<feature type="domain" description="DUF1206" evidence="2">
    <location>
        <begin position="16"/>
        <end position="80"/>
    </location>
</feature>
<proteinExistence type="predicted"/>
<protein>
    <submittedName>
        <fullName evidence="3">Membrane protein</fullName>
    </submittedName>
</protein>
<feature type="transmembrane region" description="Helical" evidence="1">
    <location>
        <begin position="58"/>
        <end position="78"/>
    </location>
</feature>
<dbReference type="EMBL" id="AQQX01000005">
    <property type="protein sequence ID" value="KGM48070.1"/>
    <property type="molecule type" value="Genomic_DNA"/>
</dbReference>
<organism evidence="3 4">
    <name type="scientific">Pseudooceanicola atlanticus</name>
    <dbReference type="NCBI Taxonomy" id="1461694"/>
    <lineage>
        <taxon>Bacteria</taxon>
        <taxon>Pseudomonadati</taxon>
        <taxon>Pseudomonadota</taxon>
        <taxon>Alphaproteobacteria</taxon>
        <taxon>Rhodobacterales</taxon>
        <taxon>Paracoccaceae</taxon>
        <taxon>Pseudooceanicola</taxon>
    </lineage>
</organism>
<feature type="transmembrane region" description="Helical" evidence="1">
    <location>
        <begin position="235"/>
        <end position="253"/>
    </location>
</feature>
<name>A0A0A0ECQ2_9RHOB</name>
<dbReference type="AlphaFoldDB" id="A0A0A0ECQ2"/>
<comment type="caution">
    <text evidence="3">The sequence shown here is derived from an EMBL/GenBank/DDBJ whole genome shotgun (WGS) entry which is preliminary data.</text>
</comment>
<dbReference type="Proteomes" id="UP000030004">
    <property type="component" value="Unassembled WGS sequence"/>
</dbReference>
<dbReference type="OrthoDB" id="5702018at2"/>
<evidence type="ECO:0000313" key="3">
    <source>
        <dbReference type="EMBL" id="KGM48070.1"/>
    </source>
</evidence>
<dbReference type="Pfam" id="PF06724">
    <property type="entry name" value="DUF1206"/>
    <property type="match status" value="3"/>
</dbReference>
<dbReference type="STRING" id="1461694.ATO9_13890"/>
<keyword evidence="1" id="KW-1133">Transmembrane helix</keyword>
<feature type="domain" description="DUF1206" evidence="2">
    <location>
        <begin position="189"/>
        <end position="258"/>
    </location>
</feature>
<reference evidence="3 4" key="1">
    <citation type="journal article" date="2015" name="Antonie Van Leeuwenhoek">
        <title>Pseudooceanicola atlanticus gen. nov. sp. nov., isolated from surface seawater of the Atlantic Ocean and reclassification of Oceanicola batsensis, Oceanicola marinus, Oceanicola nitratireducens, Oceanicola nanhaiensis, Oceanicola antarcticus and Oceanicola flagellatus, as Pseudooceanicola batsensis comb. nov., Pseudooceanicola marinus comb. nov., Pseudooceanicola nitratireducens comb. nov., Pseudooceanicola nanhaiensis comb. nov., Pseudooceanicola antarcticus comb. nov., and Pseudooceanicola flagellatus comb. nov.</title>
        <authorList>
            <person name="Lai Q."/>
            <person name="Li G."/>
            <person name="Liu X."/>
            <person name="Du Y."/>
            <person name="Sun F."/>
            <person name="Shao Z."/>
        </authorList>
    </citation>
    <scope>NUCLEOTIDE SEQUENCE [LARGE SCALE GENOMIC DNA]</scope>
    <source>
        <strain evidence="3 4">22II-s11g</strain>
    </source>
</reference>
<feature type="domain" description="DUF1206" evidence="2">
    <location>
        <begin position="98"/>
        <end position="167"/>
    </location>
</feature>
<sequence>MSQSRAPAWVVPMMRVGYSARGFTYILLGGLVVSAALTGGQAGGTGTALASLKGEPFGNAILFALSAGLVAYALWRFICAGMDLERRGHDGEGVIARLGQAFSGAVYAGLAVTAARLAMGSGGSGGGQGTQTLASWLLQQPMGKWLVIGAGVITIGAGGYYGVKALKEKYKENMRATPTSEKLDPMVKAGLIAHGIVIAIIGGFLCYAGWTSDPSDAQGMTQAFEAVRSQPHGQLLLAVLGVGLLGFAVYCFVEARYRIVPARAGDDVQTLATKAKAKARREGHRVASQVG</sequence>
<dbReference type="InterPro" id="IPR009597">
    <property type="entry name" value="DUF1206"/>
</dbReference>
<dbReference type="RefSeq" id="WP_043750043.1">
    <property type="nucleotide sequence ID" value="NZ_AQQX01000005.1"/>
</dbReference>
<feature type="transmembrane region" description="Helical" evidence="1">
    <location>
        <begin position="187"/>
        <end position="210"/>
    </location>
</feature>
<dbReference type="eggNOG" id="ENOG502Z854">
    <property type="taxonomic scope" value="Bacteria"/>
</dbReference>
<accession>A0A0A0ECQ2</accession>
<evidence type="ECO:0000259" key="2">
    <source>
        <dbReference type="Pfam" id="PF06724"/>
    </source>
</evidence>